<evidence type="ECO:0000256" key="1">
    <source>
        <dbReference type="SAM" id="Phobius"/>
    </source>
</evidence>
<feature type="domain" description="DUF1707" evidence="2">
    <location>
        <begin position="7"/>
        <end position="59"/>
    </location>
</feature>
<feature type="transmembrane region" description="Helical" evidence="1">
    <location>
        <begin position="99"/>
        <end position="118"/>
    </location>
</feature>
<accession>A0A5N0USI1</accession>
<evidence type="ECO:0000313" key="3">
    <source>
        <dbReference type="EMBL" id="KAA9152555.1"/>
    </source>
</evidence>
<keyword evidence="1" id="KW-0472">Membrane</keyword>
<evidence type="ECO:0000259" key="2">
    <source>
        <dbReference type="Pfam" id="PF08044"/>
    </source>
</evidence>
<dbReference type="PANTHER" id="PTHR40763:SF4">
    <property type="entry name" value="DUF1707 DOMAIN-CONTAINING PROTEIN"/>
    <property type="match status" value="1"/>
</dbReference>
<keyword evidence="1" id="KW-0812">Transmembrane</keyword>
<protein>
    <submittedName>
        <fullName evidence="3">DUF1707 domain-containing protein</fullName>
    </submittedName>
</protein>
<feature type="transmembrane region" description="Helical" evidence="1">
    <location>
        <begin position="75"/>
        <end position="93"/>
    </location>
</feature>
<dbReference type="Proteomes" id="UP000319769">
    <property type="component" value="Unassembled WGS sequence"/>
</dbReference>
<keyword evidence="1" id="KW-1133">Transmembrane helix</keyword>
<dbReference type="InterPro" id="IPR012551">
    <property type="entry name" value="DUF1707_SHOCT-like"/>
</dbReference>
<comment type="caution">
    <text evidence="3">The sequence shown here is derived from an EMBL/GenBank/DDBJ whole genome shotgun (WGS) entry which is preliminary data.</text>
</comment>
<name>A0A5N0USI1_9PSEU</name>
<dbReference type="OrthoDB" id="3625082at2"/>
<dbReference type="PANTHER" id="PTHR40763">
    <property type="entry name" value="MEMBRANE PROTEIN-RELATED"/>
    <property type="match status" value="1"/>
</dbReference>
<organism evidence="3 4">
    <name type="scientific">Amycolatopsis acidicola</name>
    <dbReference type="NCBI Taxonomy" id="2596893"/>
    <lineage>
        <taxon>Bacteria</taxon>
        <taxon>Bacillati</taxon>
        <taxon>Actinomycetota</taxon>
        <taxon>Actinomycetes</taxon>
        <taxon>Pseudonocardiales</taxon>
        <taxon>Pseudonocardiaceae</taxon>
        <taxon>Amycolatopsis</taxon>
    </lineage>
</organism>
<gene>
    <name evidence="3" type="ORF">FPZ12_036585</name>
</gene>
<dbReference type="Pfam" id="PF08044">
    <property type="entry name" value="DUF1707"/>
    <property type="match status" value="1"/>
</dbReference>
<reference evidence="3" key="1">
    <citation type="submission" date="2019-09" db="EMBL/GenBank/DDBJ databases">
        <authorList>
            <person name="Teo W.F.A."/>
            <person name="Duangmal K."/>
        </authorList>
    </citation>
    <scope>NUCLEOTIDE SEQUENCE [LARGE SCALE GENOMIC DNA]</scope>
    <source>
        <strain evidence="3">K81G1</strain>
    </source>
</reference>
<dbReference type="EMBL" id="VMNW02000086">
    <property type="protein sequence ID" value="KAA9152555.1"/>
    <property type="molecule type" value="Genomic_DNA"/>
</dbReference>
<dbReference type="RefSeq" id="WP_144752754.1">
    <property type="nucleotide sequence ID" value="NZ_VMNW02000086.1"/>
</dbReference>
<sequence length="126" mass="13865">MTTTSRTRASDADRQRIAARVQDAGAEGRLTLDEVEQRLSAVYAARYEDELSGFVADLPAPPAPARPRFPVPLRVHAGVVGVFSVLLVVAWAFSGAPFFWPVAPLFWLYLSLAGHAFARNRFRLVP</sequence>
<evidence type="ECO:0000313" key="4">
    <source>
        <dbReference type="Proteomes" id="UP000319769"/>
    </source>
</evidence>
<dbReference type="AlphaFoldDB" id="A0A5N0USI1"/>
<proteinExistence type="predicted"/>
<keyword evidence="4" id="KW-1185">Reference proteome</keyword>